<feature type="region of interest" description="Disordered" evidence="1">
    <location>
        <begin position="1"/>
        <end position="84"/>
    </location>
</feature>
<keyword evidence="3" id="KW-1185">Reference proteome</keyword>
<sequence>MHFLRNSVLLVGNTKPGPSLTKTHRKPLSGGCTQAQGGGEKAWKVLQEKHPHSREPAEPWSQATTPGRPSVAQPLPMSTEGSPGAHPEVVACTWDLCTCAGCPG</sequence>
<dbReference type="Proteomes" id="UP001266305">
    <property type="component" value="Unassembled WGS sequence"/>
</dbReference>
<gene>
    <name evidence="2" type="ORF">P7K49_015007</name>
</gene>
<evidence type="ECO:0000256" key="1">
    <source>
        <dbReference type="SAM" id="MobiDB-lite"/>
    </source>
</evidence>
<feature type="non-terminal residue" evidence="2">
    <location>
        <position position="104"/>
    </location>
</feature>
<protein>
    <submittedName>
        <fullName evidence="2">Uncharacterized protein</fullName>
    </submittedName>
</protein>
<feature type="compositionally biased region" description="Basic and acidic residues" evidence="1">
    <location>
        <begin position="41"/>
        <end position="57"/>
    </location>
</feature>
<comment type="caution">
    <text evidence="2">The sequence shown here is derived from an EMBL/GenBank/DDBJ whole genome shotgun (WGS) entry which is preliminary data.</text>
</comment>
<name>A0ABQ9V801_SAGOE</name>
<proteinExistence type="predicted"/>
<evidence type="ECO:0000313" key="2">
    <source>
        <dbReference type="EMBL" id="KAK2105493.1"/>
    </source>
</evidence>
<evidence type="ECO:0000313" key="3">
    <source>
        <dbReference type="Proteomes" id="UP001266305"/>
    </source>
</evidence>
<organism evidence="2 3">
    <name type="scientific">Saguinus oedipus</name>
    <name type="common">Cotton-top tamarin</name>
    <name type="synonym">Oedipomidas oedipus</name>
    <dbReference type="NCBI Taxonomy" id="9490"/>
    <lineage>
        <taxon>Eukaryota</taxon>
        <taxon>Metazoa</taxon>
        <taxon>Chordata</taxon>
        <taxon>Craniata</taxon>
        <taxon>Vertebrata</taxon>
        <taxon>Euteleostomi</taxon>
        <taxon>Mammalia</taxon>
        <taxon>Eutheria</taxon>
        <taxon>Euarchontoglires</taxon>
        <taxon>Primates</taxon>
        <taxon>Haplorrhini</taxon>
        <taxon>Platyrrhini</taxon>
        <taxon>Cebidae</taxon>
        <taxon>Callitrichinae</taxon>
        <taxon>Saguinus</taxon>
    </lineage>
</organism>
<dbReference type="EMBL" id="JASSZA010000007">
    <property type="protein sequence ID" value="KAK2105493.1"/>
    <property type="molecule type" value="Genomic_DNA"/>
</dbReference>
<reference evidence="2 3" key="1">
    <citation type="submission" date="2023-05" db="EMBL/GenBank/DDBJ databases">
        <title>B98-5 Cell Line De Novo Hybrid Assembly: An Optical Mapping Approach.</title>
        <authorList>
            <person name="Kananen K."/>
            <person name="Auerbach J.A."/>
            <person name="Kautto E."/>
            <person name="Blachly J.S."/>
        </authorList>
    </citation>
    <scope>NUCLEOTIDE SEQUENCE [LARGE SCALE GENOMIC DNA]</scope>
    <source>
        <strain evidence="2">B95-8</strain>
        <tissue evidence="2">Cell line</tissue>
    </source>
</reference>
<accession>A0ABQ9V801</accession>